<comment type="caution">
    <text evidence="1">The sequence shown here is derived from an EMBL/GenBank/DDBJ whole genome shotgun (WGS) entry which is preliminary data.</text>
</comment>
<proteinExistence type="predicted"/>
<evidence type="ECO:0000313" key="1">
    <source>
        <dbReference type="EMBL" id="MFK0520973.1"/>
    </source>
</evidence>
<accession>A0ABW8HNV4</accession>
<organism evidence="1 2">
    <name type="scientific">Paenibacillus illinoisensis</name>
    <dbReference type="NCBI Taxonomy" id="59845"/>
    <lineage>
        <taxon>Bacteria</taxon>
        <taxon>Bacillati</taxon>
        <taxon>Bacillota</taxon>
        <taxon>Bacilli</taxon>
        <taxon>Bacillales</taxon>
        <taxon>Paenibacillaceae</taxon>
        <taxon>Paenibacillus</taxon>
    </lineage>
</organism>
<reference evidence="1 2" key="1">
    <citation type="submission" date="2024-11" db="EMBL/GenBank/DDBJ databases">
        <title>Identification and Characterization of a Novel Fosfomycin Bacillithiol Transferase FosB8 in Paenibacillus illinoisensis.</title>
        <authorList>
            <person name="Lu W."/>
        </authorList>
    </citation>
    <scope>NUCLEOTIDE SEQUENCE [LARGE SCALE GENOMIC DNA]</scope>
    <source>
        <strain evidence="1 2">WP77</strain>
    </source>
</reference>
<protein>
    <submittedName>
        <fullName evidence="1">Uncharacterized protein</fullName>
    </submittedName>
</protein>
<keyword evidence="2" id="KW-1185">Reference proteome</keyword>
<evidence type="ECO:0000313" key="2">
    <source>
        <dbReference type="Proteomes" id="UP001618531"/>
    </source>
</evidence>
<gene>
    <name evidence="1" type="ORF">ACINKY_02100</name>
</gene>
<dbReference type="RefSeq" id="WP_402870634.1">
    <property type="nucleotide sequence ID" value="NZ_JBIYSL010000001.1"/>
</dbReference>
<sequence length="80" mass="7929">MWAALALCPAPCSAPRRAGACACGLVGSASPSARLPAPLREGRELAPAAGGQRFALCPAPCSAPRRTGALLTQTGQLVCG</sequence>
<name>A0ABW8HNV4_9BACL</name>
<dbReference type="Proteomes" id="UP001618531">
    <property type="component" value="Unassembled WGS sequence"/>
</dbReference>
<dbReference type="EMBL" id="JBIYSL010000001">
    <property type="protein sequence ID" value="MFK0520973.1"/>
    <property type="molecule type" value="Genomic_DNA"/>
</dbReference>